<comment type="similarity">
    <text evidence="2">Belongs to the YbaB/EbfC family.</text>
</comment>
<accession>A0A919MD09</accession>
<keyword evidence="2" id="KW-0963">Cytoplasm</keyword>
<dbReference type="EMBL" id="BOMM01000064">
    <property type="protein sequence ID" value="GIE15301.1"/>
    <property type="molecule type" value="Genomic_DNA"/>
</dbReference>
<dbReference type="Gene3D" id="3.30.1310.10">
    <property type="entry name" value="Nucleoid-associated protein YbaB-like domain"/>
    <property type="match status" value="1"/>
</dbReference>
<dbReference type="HAMAP" id="MF_00274">
    <property type="entry name" value="DNA_YbaB_EbfC"/>
    <property type="match status" value="1"/>
</dbReference>
<dbReference type="SUPFAM" id="SSF82607">
    <property type="entry name" value="YbaB-like"/>
    <property type="match status" value="1"/>
</dbReference>
<dbReference type="PANTHER" id="PTHR33449:SF1">
    <property type="entry name" value="NUCLEOID-ASSOCIATED PROTEIN YBAB"/>
    <property type="match status" value="1"/>
</dbReference>
<dbReference type="PIRSF" id="PIRSF004555">
    <property type="entry name" value="UCP004555"/>
    <property type="match status" value="1"/>
</dbReference>
<dbReference type="InterPro" id="IPR004401">
    <property type="entry name" value="YbaB/EbfC"/>
</dbReference>
<dbReference type="InterPro" id="IPR036894">
    <property type="entry name" value="YbaB-like_sf"/>
</dbReference>
<dbReference type="NCBIfam" id="TIGR00103">
    <property type="entry name" value="DNA_YbaB_EbfC"/>
    <property type="match status" value="1"/>
</dbReference>
<comment type="function">
    <text evidence="2">Binds to DNA and alters its conformation. May be involved in regulation of gene expression, nucleoid organization and DNA protection.</text>
</comment>
<keyword evidence="1 2" id="KW-0238">DNA-binding</keyword>
<dbReference type="GO" id="GO:0003677">
    <property type="term" value="F:DNA binding"/>
    <property type="evidence" value="ECO:0007669"/>
    <property type="project" value="UniProtKB-UniRule"/>
</dbReference>
<comment type="subunit">
    <text evidence="2">Homodimer.</text>
</comment>
<organism evidence="3 4">
    <name type="scientific">Paractinoplanes ferrugineus</name>
    <dbReference type="NCBI Taxonomy" id="113564"/>
    <lineage>
        <taxon>Bacteria</taxon>
        <taxon>Bacillati</taxon>
        <taxon>Actinomycetota</taxon>
        <taxon>Actinomycetes</taxon>
        <taxon>Micromonosporales</taxon>
        <taxon>Micromonosporaceae</taxon>
        <taxon>Paractinoplanes</taxon>
    </lineage>
</organism>
<name>A0A919MD09_9ACTN</name>
<reference evidence="3" key="1">
    <citation type="submission" date="2021-01" db="EMBL/GenBank/DDBJ databases">
        <title>Whole genome shotgun sequence of Actinoplanes ferrugineus NBRC 15555.</title>
        <authorList>
            <person name="Komaki H."/>
            <person name="Tamura T."/>
        </authorList>
    </citation>
    <scope>NUCLEOTIDE SEQUENCE</scope>
    <source>
        <strain evidence="3">NBRC 15555</strain>
    </source>
</reference>
<protein>
    <recommendedName>
        <fullName evidence="2">Nucleoid-associated protein Afe05nite_71410</fullName>
    </recommendedName>
</protein>
<dbReference type="PANTHER" id="PTHR33449">
    <property type="entry name" value="NUCLEOID-ASSOCIATED PROTEIN YBAB"/>
    <property type="match status" value="1"/>
</dbReference>
<evidence type="ECO:0000313" key="4">
    <source>
        <dbReference type="Proteomes" id="UP000598174"/>
    </source>
</evidence>
<dbReference type="GO" id="GO:0005737">
    <property type="term" value="C:cytoplasm"/>
    <property type="evidence" value="ECO:0007669"/>
    <property type="project" value="UniProtKB-UniRule"/>
</dbReference>
<evidence type="ECO:0000256" key="1">
    <source>
        <dbReference type="ARBA" id="ARBA00023125"/>
    </source>
</evidence>
<keyword evidence="4" id="KW-1185">Reference proteome</keyword>
<sequence>MSDLDQMLEQAKAIQDQMASMRDRLSATEVTGTAANGSVRVSMTAAGNFTAVHLDPDLLADAGAEEMEELMLAALRDAGEQLREMTERRMGSLNEIFQSIPQ</sequence>
<dbReference type="RefSeq" id="WP_203821672.1">
    <property type="nucleotide sequence ID" value="NZ_BAAABP010000080.1"/>
</dbReference>
<dbReference type="Proteomes" id="UP000598174">
    <property type="component" value="Unassembled WGS sequence"/>
</dbReference>
<gene>
    <name evidence="3" type="ORF">Afe05nite_71410</name>
</gene>
<comment type="caution">
    <text evidence="3">The sequence shown here is derived from an EMBL/GenBank/DDBJ whole genome shotgun (WGS) entry which is preliminary data.</text>
</comment>
<dbReference type="GO" id="GO:0043590">
    <property type="term" value="C:bacterial nucleoid"/>
    <property type="evidence" value="ECO:0007669"/>
    <property type="project" value="UniProtKB-UniRule"/>
</dbReference>
<comment type="subcellular location">
    <subcellularLocation>
        <location evidence="2">Cytoplasm</location>
        <location evidence="2">Nucleoid</location>
    </subcellularLocation>
</comment>
<evidence type="ECO:0000256" key="2">
    <source>
        <dbReference type="HAMAP-Rule" id="MF_00274"/>
    </source>
</evidence>
<dbReference type="AlphaFoldDB" id="A0A919MD09"/>
<proteinExistence type="inferred from homology"/>
<evidence type="ECO:0000313" key="3">
    <source>
        <dbReference type="EMBL" id="GIE15301.1"/>
    </source>
</evidence>
<dbReference type="Pfam" id="PF02575">
    <property type="entry name" value="YbaB_DNA_bd"/>
    <property type="match status" value="1"/>
</dbReference>